<dbReference type="SUPFAM" id="SSF58014">
    <property type="entry name" value="Coiled-coil domain of nucleotide exchange factor GrpE"/>
    <property type="match status" value="1"/>
</dbReference>
<dbReference type="Gene3D" id="2.30.22.10">
    <property type="entry name" value="Head domain of nucleotide exchange factor GrpE"/>
    <property type="match status" value="1"/>
</dbReference>
<accession>A0A0G1MHZ0</accession>
<dbReference type="SUPFAM" id="SSF51064">
    <property type="entry name" value="Head domain of nucleotide exchange factor GrpE"/>
    <property type="match status" value="1"/>
</dbReference>
<proteinExistence type="inferred from homology"/>
<protein>
    <recommendedName>
        <fullName evidence="3">Protein GrpE</fullName>
    </recommendedName>
    <alternativeName>
        <fullName evidence="3">HSP-70 cofactor</fullName>
    </alternativeName>
</protein>
<evidence type="ECO:0000313" key="7">
    <source>
        <dbReference type="EMBL" id="KKU07996.1"/>
    </source>
</evidence>
<feature type="compositionally biased region" description="Low complexity" evidence="6">
    <location>
        <begin position="31"/>
        <end position="42"/>
    </location>
</feature>
<feature type="coiled-coil region" evidence="5">
    <location>
        <begin position="66"/>
        <end position="93"/>
    </location>
</feature>
<dbReference type="InterPro" id="IPR000740">
    <property type="entry name" value="GrpE"/>
</dbReference>
<evidence type="ECO:0000256" key="3">
    <source>
        <dbReference type="HAMAP-Rule" id="MF_01151"/>
    </source>
</evidence>
<dbReference type="InterPro" id="IPR009012">
    <property type="entry name" value="GrpE_head"/>
</dbReference>
<reference evidence="7 8" key="1">
    <citation type="journal article" date="2015" name="Nature">
        <title>rRNA introns, odd ribosomes, and small enigmatic genomes across a large radiation of phyla.</title>
        <authorList>
            <person name="Brown C.T."/>
            <person name="Hug L.A."/>
            <person name="Thomas B.C."/>
            <person name="Sharon I."/>
            <person name="Castelle C.J."/>
            <person name="Singh A."/>
            <person name="Wilkins M.J."/>
            <person name="Williams K.H."/>
            <person name="Banfield J.F."/>
        </authorList>
    </citation>
    <scope>NUCLEOTIDE SEQUENCE [LARGE SCALE GENOMIC DNA]</scope>
</reference>
<name>A0A0G1MHZ0_9BACT</name>
<dbReference type="GO" id="GO:0042803">
    <property type="term" value="F:protein homodimerization activity"/>
    <property type="evidence" value="ECO:0007669"/>
    <property type="project" value="InterPro"/>
</dbReference>
<dbReference type="GO" id="GO:0005737">
    <property type="term" value="C:cytoplasm"/>
    <property type="evidence" value="ECO:0007669"/>
    <property type="project" value="UniProtKB-SubCell"/>
</dbReference>
<dbReference type="CDD" id="cd00446">
    <property type="entry name" value="GrpE"/>
    <property type="match status" value="1"/>
</dbReference>
<evidence type="ECO:0000256" key="6">
    <source>
        <dbReference type="SAM" id="MobiDB-lite"/>
    </source>
</evidence>
<evidence type="ECO:0000256" key="2">
    <source>
        <dbReference type="ARBA" id="ARBA00023186"/>
    </source>
</evidence>
<dbReference type="AlphaFoldDB" id="A0A0G1MHZ0"/>
<evidence type="ECO:0000256" key="1">
    <source>
        <dbReference type="ARBA" id="ARBA00009054"/>
    </source>
</evidence>
<feature type="compositionally biased region" description="Polar residues" evidence="6">
    <location>
        <begin position="1"/>
        <end position="13"/>
    </location>
</feature>
<dbReference type="Gene3D" id="3.90.20.20">
    <property type="match status" value="1"/>
</dbReference>
<sequence>MSDDAQQIKSSNNETDDTESEKVKEVSNSTQQQNFNAANGQGVVDNSGEAPLSDLAKQAEEYLHGWRRAKADYENLKKEVDRERKEMGTFARAMAAMDFIPIYDNFKKAAAHEPVLPESEEGTRFKQWMDGIQHIKSQFKEVLKQTGIEEIPTVGAAFDPRIHEAIEEREGAGVPPGQIIAEVSGGYKMGERVLQAAKVIIAK</sequence>
<evidence type="ECO:0000313" key="8">
    <source>
        <dbReference type="Proteomes" id="UP000033999"/>
    </source>
</evidence>
<dbReference type="GO" id="GO:0051087">
    <property type="term" value="F:protein-folding chaperone binding"/>
    <property type="evidence" value="ECO:0007669"/>
    <property type="project" value="InterPro"/>
</dbReference>
<dbReference type="PRINTS" id="PR00773">
    <property type="entry name" value="GRPEPROTEIN"/>
</dbReference>
<dbReference type="GO" id="GO:0006457">
    <property type="term" value="P:protein folding"/>
    <property type="evidence" value="ECO:0007669"/>
    <property type="project" value="InterPro"/>
</dbReference>
<keyword evidence="3" id="KW-0346">Stress response</keyword>
<feature type="region of interest" description="Disordered" evidence="6">
    <location>
        <begin position="1"/>
        <end position="56"/>
    </location>
</feature>
<dbReference type="HAMAP" id="MF_01151">
    <property type="entry name" value="GrpE"/>
    <property type="match status" value="1"/>
</dbReference>
<dbReference type="PANTHER" id="PTHR21237">
    <property type="entry name" value="GRPE PROTEIN"/>
    <property type="match status" value="1"/>
</dbReference>
<comment type="function">
    <text evidence="3">Participates actively in the response to hyperosmotic and heat shock by preventing the aggregation of stress-denatured proteins, in association with DnaK and GrpE. It is the nucleotide exchange factor for DnaK and may function as a thermosensor. Unfolded proteins bind initially to DnaJ; upon interaction with the DnaJ-bound protein, DnaK hydrolyzes its bound ATP, resulting in the formation of a stable complex. GrpE releases ADP from DnaK; ATP binding to DnaK triggers the release of the substrate protein, thus completing the reaction cycle. Several rounds of ATP-dependent interactions between DnaJ, DnaK and GrpE are required for fully efficient folding.</text>
</comment>
<evidence type="ECO:0000256" key="5">
    <source>
        <dbReference type="SAM" id="Coils"/>
    </source>
</evidence>
<evidence type="ECO:0000256" key="4">
    <source>
        <dbReference type="RuleBase" id="RU004478"/>
    </source>
</evidence>
<dbReference type="InterPro" id="IPR013805">
    <property type="entry name" value="GrpE_CC"/>
</dbReference>
<dbReference type="EMBL" id="LCKX01000003">
    <property type="protein sequence ID" value="KKU07996.1"/>
    <property type="molecule type" value="Genomic_DNA"/>
</dbReference>
<comment type="similarity">
    <text evidence="1 3 4">Belongs to the GrpE family.</text>
</comment>
<organism evidence="7 8">
    <name type="scientific">Candidatus Magasanikbacteria bacterium GW2011_GWA2_45_39</name>
    <dbReference type="NCBI Taxonomy" id="1619041"/>
    <lineage>
        <taxon>Bacteria</taxon>
        <taxon>Candidatus Magasanikiibacteriota</taxon>
    </lineage>
</organism>
<keyword evidence="5" id="KW-0175">Coiled coil</keyword>
<comment type="caution">
    <text evidence="7">The sequence shown here is derived from an EMBL/GenBank/DDBJ whole genome shotgun (WGS) entry which is preliminary data.</text>
</comment>
<dbReference type="Pfam" id="PF01025">
    <property type="entry name" value="GrpE"/>
    <property type="match status" value="1"/>
</dbReference>
<dbReference type="Proteomes" id="UP000033999">
    <property type="component" value="Unassembled WGS sequence"/>
</dbReference>
<comment type="subunit">
    <text evidence="3">Homodimer.</text>
</comment>
<keyword evidence="2 3" id="KW-0143">Chaperone</keyword>
<gene>
    <name evidence="3" type="primary">grpE</name>
    <name evidence="7" type="ORF">UX10_C0003G0006</name>
</gene>
<keyword evidence="3" id="KW-0963">Cytoplasm</keyword>
<dbReference type="GO" id="GO:0051082">
    <property type="term" value="F:unfolded protein binding"/>
    <property type="evidence" value="ECO:0007669"/>
    <property type="project" value="TreeGrafter"/>
</dbReference>
<dbReference type="PANTHER" id="PTHR21237:SF23">
    <property type="entry name" value="GRPE PROTEIN HOMOLOG, MITOCHONDRIAL"/>
    <property type="match status" value="1"/>
</dbReference>
<dbReference type="GO" id="GO:0000774">
    <property type="term" value="F:adenyl-nucleotide exchange factor activity"/>
    <property type="evidence" value="ECO:0007669"/>
    <property type="project" value="InterPro"/>
</dbReference>
<comment type="subcellular location">
    <subcellularLocation>
        <location evidence="3">Cytoplasm</location>
    </subcellularLocation>
</comment>